<evidence type="ECO:0000313" key="4">
    <source>
        <dbReference type="EMBL" id="KAK3052474.1"/>
    </source>
</evidence>
<evidence type="ECO:0000256" key="2">
    <source>
        <dbReference type="ARBA" id="ARBA00023239"/>
    </source>
</evidence>
<dbReference type="EMBL" id="JAWDJX010000020">
    <property type="protein sequence ID" value="KAK3052474.1"/>
    <property type="molecule type" value="Genomic_DNA"/>
</dbReference>
<accession>A0AAJ0DL55</accession>
<evidence type="ECO:0000256" key="1">
    <source>
        <dbReference type="ARBA" id="ARBA00022729"/>
    </source>
</evidence>
<dbReference type="GO" id="GO:0016829">
    <property type="term" value="F:lyase activity"/>
    <property type="evidence" value="ECO:0007669"/>
    <property type="project" value="UniProtKB-KW"/>
</dbReference>
<dbReference type="InterPro" id="IPR008929">
    <property type="entry name" value="Chondroitin_lyas"/>
</dbReference>
<evidence type="ECO:0000313" key="5">
    <source>
        <dbReference type="Proteomes" id="UP001271007"/>
    </source>
</evidence>
<gene>
    <name evidence="4" type="ORF">LTR09_006328</name>
</gene>
<feature type="domain" description="Alginate lyase" evidence="3">
    <location>
        <begin position="45"/>
        <end position="99"/>
    </location>
</feature>
<sequence length="144" mass="16006">MSPVVLHQGTLDEIKNGIEQGVDARLRLLTAADEWLAVSSSGVWTVTQKSTCAPSANIHDYYSKAPYWFPAETADGLPYIRRDGQISPEALTLDKVNKAKVFQSCHILYVAEMWTDYRLSLVPTRHTANVPIRSLARNDDGTTT</sequence>
<organism evidence="4 5">
    <name type="scientific">Extremus antarcticus</name>
    <dbReference type="NCBI Taxonomy" id="702011"/>
    <lineage>
        <taxon>Eukaryota</taxon>
        <taxon>Fungi</taxon>
        <taxon>Dikarya</taxon>
        <taxon>Ascomycota</taxon>
        <taxon>Pezizomycotina</taxon>
        <taxon>Dothideomycetes</taxon>
        <taxon>Dothideomycetidae</taxon>
        <taxon>Mycosphaerellales</taxon>
        <taxon>Extremaceae</taxon>
        <taxon>Extremus</taxon>
    </lineage>
</organism>
<keyword evidence="2" id="KW-0456">Lyase</keyword>
<keyword evidence="5" id="KW-1185">Reference proteome</keyword>
<dbReference type="AlphaFoldDB" id="A0AAJ0DL55"/>
<reference evidence="4" key="1">
    <citation type="submission" date="2023-04" db="EMBL/GenBank/DDBJ databases">
        <title>Black Yeasts Isolated from many extreme environments.</title>
        <authorList>
            <person name="Coleine C."/>
            <person name="Stajich J.E."/>
            <person name="Selbmann L."/>
        </authorList>
    </citation>
    <scope>NUCLEOTIDE SEQUENCE</scope>
    <source>
        <strain evidence="4">CCFEE 5312</strain>
    </source>
</reference>
<evidence type="ECO:0000259" key="3">
    <source>
        <dbReference type="Pfam" id="PF05426"/>
    </source>
</evidence>
<dbReference type="InterPro" id="IPR008397">
    <property type="entry name" value="Alginate_lyase_dom"/>
</dbReference>
<name>A0AAJ0DL55_9PEZI</name>
<dbReference type="GO" id="GO:0042597">
    <property type="term" value="C:periplasmic space"/>
    <property type="evidence" value="ECO:0007669"/>
    <property type="project" value="InterPro"/>
</dbReference>
<keyword evidence="1" id="KW-0732">Signal</keyword>
<dbReference type="Pfam" id="PF05426">
    <property type="entry name" value="Alginate_lyase"/>
    <property type="match status" value="1"/>
</dbReference>
<protein>
    <recommendedName>
        <fullName evidence="3">Alginate lyase domain-containing protein</fullName>
    </recommendedName>
</protein>
<dbReference type="Proteomes" id="UP001271007">
    <property type="component" value="Unassembled WGS sequence"/>
</dbReference>
<comment type="caution">
    <text evidence="4">The sequence shown here is derived from an EMBL/GenBank/DDBJ whole genome shotgun (WGS) entry which is preliminary data.</text>
</comment>
<proteinExistence type="predicted"/>
<dbReference type="Gene3D" id="1.50.10.100">
    <property type="entry name" value="Chondroitin AC/alginate lyase"/>
    <property type="match status" value="1"/>
</dbReference>